<geneLocation type="mitochondrion" evidence="17"/>
<feature type="transmembrane region" description="Helical" evidence="16">
    <location>
        <begin position="132"/>
        <end position="153"/>
    </location>
</feature>
<keyword evidence="10 16" id="KW-1133">Transmembrane helix</keyword>
<keyword evidence="12 17" id="KW-0496">Mitochondrion</keyword>
<dbReference type="EMBL" id="KT780699">
    <property type="protein sequence ID" value="ALO71212.1"/>
    <property type="molecule type" value="Genomic_DNA"/>
</dbReference>
<keyword evidence="11" id="KW-0520">NAD</keyword>
<name>A0A0S2M9A1_9COLE</name>
<dbReference type="GO" id="GO:0008137">
    <property type="term" value="F:NADH dehydrogenase (ubiquinone) activity"/>
    <property type="evidence" value="ECO:0007669"/>
    <property type="project" value="UniProtKB-EC"/>
</dbReference>
<comment type="subcellular location">
    <subcellularLocation>
        <location evidence="1">Mitochondrion membrane</location>
        <topology evidence="1">Multi-pass membrane protein</topology>
    </subcellularLocation>
</comment>
<gene>
    <name evidence="17" type="primary">nad6</name>
</gene>
<sequence>MFMLMNLTLTILFLFMKHPMTMGLTLLIQTILIALITGLLNNNFWFSYILFLIMIGGLLVLFIYMTSIASNEMFSYSSKTFLTMLGFFMIMLMTMFIMDPYFINMNFIYNESWNNINNLNFNLIKYFNYPSILMIFFMIIYLFITLIAVVKITKIEYGPLRQKF</sequence>
<evidence type="ECO:0000256" key="8">
    <source>
        <dbReference type="ARBA" id="ARBA00022967"/>
    </source>
</evidence>
<evidence type="ECO:0000256" key="5">
    <source>
        <dbReference type="ARBA" id="ARBA00022448"/>
    </source>
</evidence>
<evidence type="ECO:0000256" key="6">
    <source>
        <dbReference type="ARBA" id="ARBA00022660"/>
    </source>
</evidence>
<keyword evidence="5" id="KW-0813">Transport</keyword>
<evidence type="ECO:0000256" key="4">
    <source>
        <dbReference type="ARBA" id="ARBA00021095"/>
    </source>
</evidence>
<keyword evidence="8" id="KW-1278">Translocase</keyword>
<evidence type="ECO:0000256" key="3">
    <source>
        <dbReference type="ARBA" id="ARBA00012944"/>
    </source>
</evidence>
<feature type="transmembrane region" description="Helical" evidence="16">
    <location>
        <begin position="81"/>
        <end position="103"/>
    </location>
</feature>
<evidence type="ECO:0000256" key="16">
    <source>
        <dbReference type="SAM" id="Phobius"/>
    </source>
</evidence>
<evidence type="ECO:0000256" key="13">
    <source>
        <dbReference type="ARBA" id="ARBA00023136"/>
    </source>
</evidence>
<evidence type="ECO:0000256" key="15">
    <source>
        <dbReference type="ARBA" id="ARBA00049551"/>
    </source>
</evidence>
<comment type="catalytic activity">
    <reaction evidence="15">
        <text>a ubiquinone + NADH + 5 H(+)(in) = a ubiquinol + NAD(+) + 4 H(+)(out)</text>
        <dbReference type="Rhea" id="RHEA:29091"/>
        <dbReference type="Rhea" id="RHEA-COMP:9565"/>
        <dbReference type="Rhea" id="RHEA-COMP:9566"/>
        <dbReference type="ChEBI" id="CHEBI:15378"/>
        <dbReference type="ChEBI" id="CHEBI:16389"/>
        <dbReference type="ChEBI" id="CHEBI:17976"/>
        <dbReference type="ChEBI" id="CHEBI:57540"/>
        <dbReference type="ChEBI" id="CHEBI:57945"/>
        <dbReference type="EC" id="7.1.1.2"/>
    </reaction>
</comment>
<feature type="transmembrane region" description="Helical" evidence="16">
    <location>
        <begin position="21"/>
        <end position="40"/>
    </location>
</feature>
<evidence type="ECO:0000256" key="10">
    <source>
        <dbReference type="ARBA" id="ARBA00022989"/>
    </source>
</evidence>
<protein>
    <recommendedName>
        <fullName evidence="4">NADH-ubiquinone oxidoreductase chain 6</fullName>
        <ecNumber evidence="3">7.1.1.2</ecNumber>
    </recommendedName>
    <alternativeName>
        <fullName evidence="14">NADH dehydrogenase subunit 6</fullName>
    </alternativeName>
</protein>
<keyword evidence="7 16" id="KW-0812">Transmembrane</keyword>
<feature type="transmembrane region" description="Helical" evidence="16">
    <location>
        <begin position="46"/>
        <end position="69"/>
    </location>
</feature>
<evidence type="ECO:0000313" key="17">
    <source>
        <dbReference type="EMBL" id="ALO71212.1"/>
    </source>
</evidence>
<dbReference type="GO" id="GO:0031966">
    <property type="term" value="C:mitochondrial membrane"/>
    <property type="evidence" value="ECO:0007669"/>
    <property type="project" value="UniProtKB-SubCell"/>
</dbReference>
<evidence type="ECO:0000256" key="1">
    <source>
        <dbReference type="ARBA" id="ARBA00004225"/>
    </source>
</evidence>
<reference evidence="17" key="1">
    <citation type="submission" date="2015-09" db="EMBL/GenBank/DDBJ databases">
        <title>Staphyliniformia phylogenetics from de novo mitogenomic assemblies.</title>
        <authorList>
            <person name="Favreau E.A."/>
            <person name="Linard B."/>
            <person name="Vogler A.P."/>
        </authorList>
    </citation>
    <scope>NUCLEOTIDE SEQUENCE</scope>
</reference>
<dbReference type="PANTHER" id="PTHR11435:SF1">
    <property type="entry name" value="NADH-UBIQUINONE OXIDOREDUCTASE CHAIN 6"/>
    <property type="match status" value="1"/>
</dbReference>
<dbReference type="EC" id="7.1.1.2" evidence="3"/>
<comment type="similarity">
    <text evidence="2">Belongs to the complex I subunit 6 family.</text>
</comment>
<organism evidence="17">
    <name type="scientific">Thinonoma atra</name>
    <dbReference type="NCBI Taxonomy" id="1321721"/>
    <lineage>
        <taxon>Eukaryota</taxon>
        <taxon>Metazoa</taxon>
        <taxon>Ecdysozoa</taxon>
        <taxon>Arthropoda</taxon>
        <taxon>Hexapoda</taxon>
        <taxon>Insecta</taxon>
        <taxon>Pterygota</taxon>
        <taxon>Neoptera</taxon>
        <taxon>Endopterygota</taxon>
        <taxon>Coleoptera</taxon>
        <taxon>Polyphaga</taxon>
        <taxon>Staphyliniformia</taxon>
        <taxon>Staphylinidae</taxon>
        <taxon>Tachyporinae group</taxon>
        <taxon>Aleocharinae</taxon>
        <taxon>Tachyusini</taxon>
        <taxon>Thinonoma</taxon>
    </lineage>
</organism>
<keyword evidence="9" id="KW-0249">Electron transport</keyword>
<evidence type="ECO:0000256" key="9">
    <source>
        <dbReference type="ARBA" id="ARBA00022982"/>
    </source>
</evidence>
<dbReference type="PANTHER" id="PTHR11435">
    <property type="entry name" value="NADH UBIQUINONE OXIDOREDUCTASE SUBUNIT ND6"/>
    <property type="match status" value="1"/>
</dbReference>
<proteinExistence type="inferred from homology"/>
<evidence type="ECO:0000256" key="2">
    <source>
        <dbReference type="ARBA" id="ARBA00005698"/>
    </source>
</evidence>
<evidence type="ECO:0000256" key="11">
    <source>
        <dbReference type="ARBA" id="ARBA00023027"/>
    </source>
</evidence>
<evidence type="ECO:0000256" key="14">
    <source>
        <dbReference type="ARBA" id="ARBA00031019"/>
    </source>
</evidence>
<keyword evidence="6" id="KW-0679">Respiratory chain</keyword>
<evidence type="ECO:0000256" key="7">
    <source>
        <dbReference type="ARBA" id="ARBA00022692"/>
    </source>
</evidence>
<evidence type="ECO:0000256" key="12">
    <source>
        <dbReference type="ARBA" id="ARBA00023128"/>
    </source>
</evidence>
<accession>A0A0S2M9A1</accession>
<keyword evidence="13 16" id="KW-0472">Membrane</keyword>
<dbReference type="AlphaFoldDB" id="A0A0S2M9A1"/>
<dbReference type="InterPro" id="IPR050269">
    <property type="entry name" value="ComplexI_Subunit6"/>
</dbReference>